<comment type="caution">
    <text evidence="1">The sequence shown here is derived from an EMBL/GenBank/DDBJ whole genome shotgun (WGS) entry which is preliminary data.</text>
</comment>
<dbReference type="Proteomes" id="UP000051254">
    <property type="component" value="Unassembled WGS sequence"/>
</dbReference>
<gene>
    <name evidence="1" type="ORF">ABB25_00915</name>
</gene>
<organism evidence="1 2">
    <name type="scientific">Stenotrophomonas koreensis</name>
    <dbReference type="NCBI Taxonomy" id="266128"/>
    <lineage>
        <taxon>Bacteria</taxon>
        <taxon>Pseudomonadati</taxon>
        <taxon>Pseudomonadota</taxon>
        <taxon>Gammaproteobacteria</taxon>
        <taxon>Lysobacterales</taxon>
        <taxon>Lysobacteraceae</taxon>
        <taxon>Stenotrophomonas</taxon>
    </lineage>
</organism>
<evidence type="ECO:0000313" key="1">
    <source>
        <dbReference type="EMBL" id="KRG60790.1"/>
    </source>
</evidence>
<accession>A0A0R0BUF3</accession>
<reference evidence="1 2" key="1">
    <citation type="submission" date="2015-05" db="EMBL/GenBank/DDBJ databases">
        <title>Genome sequencing and analysis of members of genus Stenotrophomonas.</title>
        <authorList>
            <person name="Patil P.P."/>
            <person name="Midha S."/>
            <person name="Patil P.B."/>
        </authorList>
    </citation>
    <scope>NUCLEOTIDE SEQUENCE [LARGE SCALE GENOMIC DNA]</scope>
    <source>
        <strain evidence="1 2">DSM 17805</strain>
    </source>
</reference>
<dbReference type="RefSeq" id="WP_057662360.1">
    <property type="nucleotide sequence ID" value="NZ_LDJH01000002.1"/>
</dbReference>
<evidence type="ECO:0000313" key="2">
    <source>
        <dbReference type="Proteomes" id="UP000051254"/>
    </source>
</evidence>
<dbReference type="PATRIC" id="fig|266128.3.peg.1248"/>
<dbReference type="EMBL" id="LDJH01000002">
    <property type="protein sequence ID" value="KRG60790.1"/>
    <property type="molecule type" value="Genomic_DNA"/>
</dbReference>
<keyword evidence="2" id="KW-1185">Reference proteome</keyword>
<evidence type="ECO:0008006" key="3">
    <source>
        <dbReference type="Google" id="ProtNLM"/>
    </source>
</evidence>
<sequence>MSRVIDALHAHVIDVEQMAIDAGDSLALSSSLQQARRAVASMARLTNAAETALLFLQGEPADQLRAALADAVGGA</sequence>
<dbReference type="AlphaFoldDB" id="A0A0R0BUF3"/>
<dbReference type="STRING" id="266128.ABB25_00915"/>
<name>A0A0R0BUF3_9GAMM</name>
<proteinExistence type="predicted"/>
<protein>
    <recommendedName>
        <fullName evidence="3">Chemotaxis protein</fullName>
    </recommendedName>
</protein>